<sequence length="210" mass="22318">MNTVKLSLLAVVVATAVSPSAFAGDTVEAAATELAAIQPGMSQMEIDQKIGRFLERTENSAAAQNYLIAHDYQTTTPQENRTSSPVQPASTLNPITNQAQIDRDNGQDTAIQNAQHTANWASLKADDAQHAIMVAQTDIDTNKASIADTRSDVSAVQSDVTNIKGDVAHAQSTADHANANANTALMNGVKLSSAVTENKNNIEQKPQRYC</sequence>
<dbReference type="AlphaFoldDB" id="A0A377KAI7"/>
<reference evidence="2 3" key="1">
    <citation type="submission" date="2018-06" db="EMBL/GenBank/DDBJ databases">
        <authorList>
            <consortium name="Pathogen Informatics"/>
            <person name="Doyle S."/>
        </authorList>
    </citation>
    <scope>NUCLEOTIDE SEQUENCE [LARGE SCALE GENOMIC DNA]</scope>
    <source>
        <strain evidence="2 3">NCTC9075</strain>
    </source>
</reference>
<evidence type="ECO:0000256" key="1">
    <source>
        <dbReference type="SAM" id="SignalP"/>
    </source>
</evidence>
<dbReference type="EMBL" id="UGEM01000004">
    <property type="protein sequence ID" value="STP21511.1"/>
    <property type="molecule type" value="Genomic_DNA"/>
</dbReference>
<dbReference type="Proteomes" id="UP000254181">
    <property type="component" value="Unassembled WGS sequence"/>
</dbReference>
<evidence type="ECO:0000313" key="3">
    <source>
        <dbReference type="Proteomes" id="UP000254181"/>
    </source>
</evidence>
<gene>
    <name evidence="2" type="ORF">NCTC9075_04966</name>
</gene>
<organism evidence="2 3">
    <name type="scientific">Escherichia coli</name>
    <dbReference type="NCBI Taxonomy" id="562"/>
    <lineage>
        <taxon>Bacteria</taxon>
        <taxon>Pseudomonadati</taxon>
        <taxon>Pseudomonadota</taxon>
        <taxon>Gammaproteobacteria</taxon>
        <taxon>Enterobacterales</taxon>
        <taxon>Enterobacteriaceae</taxon>
        <taxon>Escherichia</taxon>
    </lineage>
</organism>
<accession>A0A377KAI7</accession>
<evidence type="ECO:0000313" key="2">
    <source>
        <dbReference type="EMBL" id="STP21511.1"/>
    </source>
</evidence>
<feature type="signal peptide" evidence="1">
    <location>
        <begin position="1"/>
        <end position="23"/>
    </location>
</feature>
<keyword evidence="1" id="KW-0732">Signal</keyword>
<proteinExistence type="predicted"/>
<protein>
    <submittedName>
        <fullName evidence="2">Putative adhesin/invasin-like protein</fullName>
    </submittedName>
</protein>
<name>A0A377KAI7_ECOLX</name>
<feature type="chain" id="PRO_5016614324" evidence="1">
    <location>
        <begin position="24"/>
        <end position="210"/>
    </location>
</feature>